<reference evidence="2 3" key="1">
    <citation type="submission" date="2020-05" db="EMBL/GenBank/DDBJ databases">
        <title>Vigna angularis (adzuki bean) Var. LongXiaoDou No. 4 denovo assembly.</title>
        <authorList>
            <person name="Xiang H."/>
        </authorList>
    </citation>
    <scope>NUCLEOTIDE SEQUENCE [LARGE SCALE GENOMIC DNA]</scope>
    <source>
        <tissue evidence="2">Leaf</tissue>
    </source>
</reference>
<keyword evidence="1" id="KW-0472">Membrane</keyword>
<accession>A0A8T0KSB8</accession>
<dbReference type="EMBL" id="JABFOF010000003">
    <property type="protein sequence ID" value="KAG2402022.1"/>
    <property type="molecule type" value="Genomic_DNA"/>
</dbReference>
<name>A0A8T0KSB8_PHAAN</name>
<gene>
    <name evidence="2" type="ORF">HKW66_Vig0258940</name>
</gene>
<evidence type="ECO:0000313" key="2">
    <source>
        <dbReference type="EMBL" id="KAG2402022.1"/>
    </source>
</evidence>
<dbReference type="AlphaFoldDB" id="A0A8T0KSB8"/>
<proteinExistence type="predicted"/>
<comment type="caution">
    <text evidence="2">The sequence shown here is derived from an EMBL/GenBank/DDBJ whole genome shotgun (WGS) entry which is preliminary data.</text>
</comment>
<feature type="transmembrane region" description="Helical" evidence="1">
    <location>
        <begin position="38"/>
        <end position="58"/>
    </location>
</feature>
<evidence type="ECO:0008006" key="4">
    <source>
        <dbReference type="Google" id="ProtNLM"/>
    </source>
</evidence>
<protein>
    <recommendedName>
        <fullName evidence="4">Transmembrane protein</fullName>
    </recommendedName>
</protein>
<evidence type="ECO:0000256" key="1">
    <source>
        <dbReference type="SAM" id="Phobius"/>
    </source>
</evidence>
<evidence type="ECO:0000313" key="3">
    <source>
        <dbReference type="Proteomes" id="UP000743370"/>
    </source>
</evidence>
<keyword evidence="1" id="KW-1133">Transmembrane helix</keyword>
<keyword evidence="1" id="KW-0812">Transmembrane</keyword>
<organism evidence="2 3">
    <name type="scientific">Phaseolus angularis</name>
    <name type="common">Azuki bean</name>
    <name type="synonym">Vigna angularis</name>
    <dbReference type="NCBI Taxonomy" id="3914"/>
    <lineage>
        <taxon>Eukaryota</taxon>
        <taxon>Viridiplantae</taxon>
        <taxon>Streptophyta</taxon>
        <taxon>Embryophyta</taxon>
        <taxon>Tracheophyta</taxon>
        <taxon>Spermatophyta</taxon>
        <taxon>Magnoliopsida</taxon>
        <taxon>eudicotyledons</taxon>
        <taxon>Gunneridae</taxon>
        <taxon>Pentapetalae</taxon>
        <taxon>rosids</taxon>
        <taxon>fabids</taxon>
        <taxon>Fabales</taxon>
        <taxon>Fabaceae</taxon>
        <taxon>Papilionoideae</taxon>
        <taxon>50 kb inversion clade</taxon>
        <taxon>NPAAA clade</taxon>
        <taxon>indigoferoid/millettioid clade</taxon>
        <taxon>Phaseoleae</taxon>
        <taxon>Vigna</taxon>
    </lineage>
</organism>
<dbReference type="Proteomes" id="UP000743370">
    <property type="component" value="Unassembled WGS sequence"/>
</dbReference>
<sequence length="88" mass="10157">MLLTMKNEVVWRCRLNSAMKVSLVLADLEEKEIHDGGFGTRLLVVVICVWFCCFRFMVARERERGSFRIGRRGGDPREMVVVALVVVR</sequence>